<feature type="signal peptide" evidence="1">
    <location>
        <begin position="1"/>
        <end position="19"/>
    </location>
</feature>
<name>A0A0K6FT86_9AGAM</name>
<accession>A0A0K6FT86</accession>
<dbReference type="SUPFAM" id="SSF57184">
    <property type="entry name" value="Growth factor receptor domain"/>
    <property type="match status" value="1"/>
</dbReference>
<evidence type="ECO:0000313" key="3">
    <source>
        <dbReference type="Proteomes" id="UP000044841"/>
    </source>
</evidence>
<sequence>MLLLQLFAIIAACPYMVVAPRPPRGGASTSNSGPSVPIECPEGEWYWAAKNVCLPKGMPANPDPVPFGNQCPPYWYWHQNGYCAPSRIQHINKKCRPEYGRDPVGIWCEPRRSCKCDQHEWRWKARNICLLRQGPPIEHIGPIPDGYKCPREWYWHRILQHCVPISPEQQRQFCPPGYERISFRCEPLRTIAAHRAAPIQTTLPIPTALNACPEGEWYWEAARKCIPLGGLDTAPPARLGFACPEGWYWHLNHHCAPRRPENLGAPCPDGYKWDGAVFVCEPVGDSDVWN</sequence>
<dbReference type="Proteomes" id="UP000044841">
    <property type="component" value="Unassembled WGS sequence"/>
</dbReference>
<feature type="chain" id="PRO_5005502509" evidence="1">
    <location>
        <begin position="20"/>
        <end position="290"/>
    </location>
</feature>
<dbReference type="EMBL" id="CYGV01000766">
    <property type="protein sequence ID" value="CUA69317.1"/>
    <property type="molecule type" value="Genomic_DNA"/>
</dbReference>
<protein>
    <submittedName>
        <fullName evidence="2">Uncharacterized protein</fullName>
    </submittedName>
</protein>
<keyword evidence="3" id="KW-1185">Reference proteome</keyword>
<dbReference type="InterPro" id="IPR009030">
    <property type="entry name" value="Growth_fac_rcpt_cys_sf"/>
</dbReference>
<evidence type="ECO:0000313" key="2">
    <source>
        <dbReference type="EMBL" id="CUA69317.1"/>
    </source>
</evidence>
<gene>
    <name evidence="2" type="ORF">RSOLAG22IIIB_13999</name>
</gene>
<keyword evidence="1" id="KW-0732">Signal</keyword>
<dbReference type="AlphaFoldDB" id="A0A0K6FT86"/>
<evidence type="ECO:0000256" key="1">
    <source>
        <dbReference type="SAM" id="SignalP"/>
    </source>
</evidence>
<organism evidence="2 3">
    <name type="scientific">Rhizoctonia solani</name>
    <dbReference type="NCBI Taxonomy" id="456999"/>
    <lineage>
        <taxon>Eukaryota</taxon>
        <taxon>Fungi</taxon>
        <taxon>Dikarya</taxon>
        <taxon>Basidiomycota</taxon>
        <taxon>Agaricomycotina</taxon>
        <taxon>Agaricomycetes</taxon>
        <taxon>Cantharellales</taxon>
        <taxon>Ceratobasidiaceae</taxon>
        <taxon>Rhizoctonia</taxon>
    </lineage>
</organism>
<proteinExistence type="predicted"/>
<reference evidence="2 3" key="1">
    <citation type="submission" date="2015-07" db="EMBL/GenBank/DDBJ databases">
        <authorList>
            <person name="Noorani M."/>
        </authorList>
    </citation>
    <scope>NUCLEOTIDE SEQUENCE [LARGE SCALE GENOMIC DNA]</scope>
    <source>
        <strain evidence="2">BBA 69670</strain>
    </source>
</reference>